<evidence type="ECO:0000313" key="3">
    <source>
        <dbReference type="Proteomes" id="UP000010412"/>
    </source>
</evidence>
<dbReference type="InterPro" id="IPR018306">
    <property type="entry name" value="Phage_T5_Orf172_DNA-bd"/>
</dbReference>
<dbReference type="EMBL" id="AMEX01000005">
    <property type="protein sequence ID" value="EKY21014.1"/>
    <property type="molecule type" value="Genomic_DNA"/>
</dbReference>
<reference evidence="2 3" key="1">
    <citation type="submission" date="2012-05" db="EMBL/GenBank/DDBJ databases">
        <authorList>
            <person name="Weinstock G."/>
            <person name="Sodergren E."/>
            <person name="Lobos E.A."/>
            <person name="Fulton L."/>
            <person name="Fulton R."/>
            <person name="Courtney L."/>
            <person name="Fronick C."/>
            <person name="O'Laughlin M."/>
            <person name="Godfrey J."/>
            <person name="Wilson R.M."/>
            <person name="Miner T."/>
            <person name="Farmer C."/>
            <person name="Delehaunty K."/>
            <person name="Cordes M."/>
            <person name="Minx P."/>
            <person name="Tomlinson C."/>
            <person name="Chen J."/>
            <person name="Wollam A."/>
            <person name="Pepin K.H."/>
            <person name="Bhonagiri V."/>
            <person name="Zhang X."/>
            <person name="Suruliraj S."/>
            <person name="Warren W."/>
            <person name="Mitreva M."/>
            <person name="Mardis E.R."/>
            <person name="Wilson R.K."/>
        </authorList>
    </citation>
    <scope>NUCLEOTIDE SEQUENCE [LARGE SCALE GENOMIC DNA]</scope>
    <source>
        <strain evidence="2 3">KON</strain>
    </source>
</reference>
<dbReference type="Pfam" id="PF14267">
    <property type="entry name" value="DUF4357"/>
    <property type="match status" value="1"/>
</dbReference>
<feature type="domain" description="Bacteriophage T5 Orf172 DNA-binding" evidence="1">
    <location>
        <begin position="11"/>
        <end position="92"/>
    </location>
</feature>
<accession>A0ABN0IMH3</accession>
<evidence type="ECO:0000313" key="2">
    <source>
        <dbReference type="EMBL" id="EKY21014.1"/>
    </source>
</evidence>
<name>A0ABN0IMH3_9FIRM</name>
<dbReference type="SMART" id="SM00974">
    <property type="entry name" value="T5orf172"/>
    <property type="match status" value="1"/>
</dbReference>
<organism evidence="2 3">
    <name type="scientific">Veillonella atypica KON</name>
    <dbReference type="NCBI Taxonomy" id="1128111"/>
    <lineage>
        <taxon>Bacteria</taxon>
        <taxon>Bacillati</taxon>
        <taxon>Bacillota</taxon>
        <taxon>Negativicutes</taxon>
        <taxon>Veillonellales</taxon>
        <taxon>Veillonellaceae</taxon>
        <taxon>Veillonella</taxon>
    </lineage>
</organism>
<dbReference type="Proteomes" id="UP000010412">
    <property type="component" value="Unassembled WGS sequence"/>
</dbReference>
<keyword evidence="3" id="KW-1185">Reference proteome</keyword>
<dbReference type="InterPro" id="IPR025579">
    <property type="entry name" value="DUF4357"/>
</dbReference>
<protein>
    <recommendedName>
        <fullName evidence="1">Bacteriophage T5 Orf172 DNA-binding domain-containing protein</fullName>
    </recommendedName>
</protein>
<proteinExistence type="predicted"/>
<sequence>MPRGIIYVMSSVVPGLVKIGKTRIDNFESRMYNLERHGYNNVVGLKRAFAIEVEDYDEKEKLLDDIFSKSRLLNAELFALDIDLVIQLLSSFDGKQIFPINSTKEITFEEATKARAVKVDWEKVPDGEYYLNETKKDFGAVTATMKVEEGMFIVLEGSICAPTKSDWLPDARKAAIIENNILMEDVICNSPSTAGWVVLGSANNGWNVWKNELGEPIDIYI</sequence>
<comment type="caution">
    <text evidence="2">The sequence shown here is derived from an EMBL/GenBank/DDBJ whole genome shotgun (WGS) entry which is preliminary data.</text>
</comment>
<evidence type="ECO:0000259" key="1">
    <source>
        <dbReference type="SMART" id="SM00974"/>
    </source>
</evidence>
<gene>
    <name evidence="2" type="ORF">HMPREF0870_00239</name>
</gene>
<dbReference type="RefSeq" id="WP_005383150.1">
    <property type="nucleotide sequence ID" value="NZ_KB291582.1"/>
</dbReference>